<protein>
    <submittedName>
        <fullName evidence="10">Putative ABC transport system permease protein</fullName>
    </submittedName>
</protein>
<dbReference type="EMBL" id="PGEX01000001">
    <property type="protein sequence ID" value="PJJ41240.1"/>
    <property type="molecule type" value="Genomic_DNA"/>
</dbReference>
<evidence type="ECO:0000256" key="4">
    <source>
        <dbReference type="ARBA" id="ARBA00022989"/>
    </source>
</evidence>
<evidence type="ECO:0000259" key="8">
    <source>
        <dbReference type="Pfam" id="PF02687"/>
    </source>
</evidence>
<accession>A0A2M9A697</accession>
<dbReference type="AlphaFoldDB" id="A0A2M9A697"/>
<feature type="transmembrane region" description="Helical" evidence="7">
    <location>
        <begin position="277"/>
        <end position="304"/>
    </location>
</feature>
<dbReference type="PANTHER" id="PTHR30572:SF4">
    <property type="entry name" value="ABC TRANSPORTER PERMEASE YTRF"/>
    <property type="match status" value="1"/>
</dbReference>
<organism evidence="10 11">
    <name type="scientific">Hallerella succinigenes</name>
    <dbReference type="NCBI Taxonomy" id="1896222"/>
    <lineage>
        <taxon>Bacteria</taxon>
        <taxon>Pseudomonadati</taxon>
        <taxon>Fibrobacterota</taxon>
        <taxon>Fibrobacteria</taxon>
        <taxon>Fibrobacterales</taxon>
        <taxon>Fibrobacteraceae</taxon>
        <taxon>Hallerella</taxon>
    </lineage>
</organism>
<gene>
    <name evidence="10" type="ORF">BGX16_1200</name>
</gene>
<dbReference type="GO" id="GO:0005886">
    <property type="term" value="C:plasma membrane"/>
    <property type="evidence" value="ECO:0007669"/>
    <property type="project" value="UniProtKB-SubCell"/>
</dbReference>
<evidence type="ECO:0000256" key="2">
    <source>
        <dbReference type="ARBA" id="ARBA00022475"/>
    </source>
</evidence>
<evidence type="ECO:0000256" key="3">
    <source>
        <dbReference type="ARBA" id="ARBA00022692"/>
    </source>
</evidence>
<keyword evidence="5 7" id="KW-0472">Membrane</keyword>
<keyword evidence="11" id="KW-1185">Reference proteome</keyword>
<dbReference type="InterPro" id="IPR003838">
    <property type="entry name" value="ABC3_permease_C"/>
</dbReference>
<feature type="domain" description="MacB-like periplasmic core" evidence="9">
    <location>
        <begin position="21"/>
        <end position="227"/>
    </location>
</feature>
<feature type="transmembrane region" description="Helical" evidence="7">
    <location>
        <begin position="325"/>
        <end position="351"/>
    </location>
</feature>
<comment type="caution">
    <text evidence="10">The sequence shown here is derived from an EMBL/GenBank/DDBJ whole genome shotgun (WGS) entry which is preliminary data.</text>
</comment>
<evidence type="ECO:0000256" key="6">
    <source>
        <dbReference type="ARBA" id="ARBA00038076"/>
    </source>
</evidence>
<dbReference type="OrthoDB" id="9802264at2"/>
<feature type="domain" description="ABC3 transporter permease C-terminal" evidence="8">
    <location>
        <begin position="284"/>
        <end position="397"/>
    </location>
</feature>
<evidence type="ECO:0000256" key="7">
    <source>
        <dbReference type="SAM" id="Phobius"/>
    </source>
</evidence>
<dbReference type="Pfam" id="PF02687">
    <property type="entry name" value="FtsX"/>
    <property type="match status" value="1"/>
</dbReference>
<evidence type="ECO:0000313" key="11">
    <source>
        <dbReference type="Proteomes" id="UP000231134"/>
    </source>
</evidence>
<dbReference type="RefSeq" id="WP_100425233.1">
    <property type="nucleotide sequence ID" value="NZ_JAXFBG010000144.1"/>
</dbReference>
<proteinExistence type="inferred from homology"/>
<dbReference type="InterPro" id="IPR050250">
    <property type="entry name" value="Macrolide_Exporter_MacB"/>
</dbReference>
<dbReference type="InterPro" id="IPR025857">
    <property type="entry name" value="MacB_PCD"/>
</dbReference>
<comment type="similarity">
    <text evidence="6">Belongs to the ABC-4 integral membrane protein family.</text>
</comment>
<evidence type="ECO:0000256" key="5">
    <source>
        <dbReference type="ARBA" id="ARBA00023136"/>
    </source>
</evidence>
<comment type="subcellular location">
    <subcellularLocation>
        <location evidence="1">Cell membrane</location>
        <topology evidence="1">Multi-pass membrane protein</topology>
    </subcellularLocation>
</comment>
<name>A0A2M9A697_9BACT</name>
<dbReference type="Pfam" id="PF12704">
    <property type="entry name" value="MacB_PCD"/>
    <property type="match status" value="1"/>
</dbReference>
<dbReference type="GO" id="GO:0022857">
    <property type="term" value="F:transmembrane transporter activity"/>
    <property type="evidence" value="ECO:0007669"/>
    <property type="project" value="TreeGrafter"/>
</dbReference>
<keyword evidence="3 7" id="KW-0812">Transmembrane</keyword>
<feature type="transmembrane region" description="Helical" evidence="7">
    <location>
        <begin position="363"/>
        <end position="387"/>
    </location>
</feature>
<dbReference type="PANTHER" id="PTHR30572">
    <property type="entry name" value="MEMBRANE COMPONENT OF TRANSPORTER-RELATED"/>
    <property type="match status" value="1"/>
</dbReference>
<keyword evidence="2" id="KW-1003">Cell membrane</keyword>
<dbReference type="Proteomes" id="UP000231134">
    <property type="component" value="Unassembled WGS sequence"/>
</dbReference>
<feature type="transmembrane region" description="Helical" evidence="7">
    <location>
        <begin position="21"/>
        <end position="42"/>
    </location>
</feature>
<evidence type="ECO:0000256" key="1">
    <source>
        <dbReference type="ARBA" id="ARBA00004651"/>
    </source>
</evidence>
<evidence type="ECO:0000313" key="10">
    <source>
        <dbReference type="EMBL" id="PJJ41240.1"/>
    </source>
</evidence>
<evidence type="ECO:0000259" key="9">
    <source>
        <dbReference type="Pfam" id="PF12704"/>
    </source>
</evidence>
<sequence length="404" mass="44095">MSPFTLIKIAFRALLRNRMRTFLSVLGIVIGVAAVITMVAMGEGSKQSIKSKISAMGTNAITIMPSSSFRGGVQLDANSSTVTLEEADVIALREKAQYINGVSPMVTASGQAIVGNKNEAVSLSGISSDYLKIRNYEIDQGVMFDDKADRMAKVCVIGQTVVSTLFPDTDPIGKTIRYKNIPLKVIGTLKAKGSSDFGQDQDEVIFTPYQTVMKRFNATTNIRTIYANSIGEGYASLASEEIMKILKERRSWKEPRDPFRVRTQEEMIEMITSTSDLLSLVLTAIAGISLLVGGIGIMNIMYVSVTERTREIGLRMAIGARGWDILLQFLFESVMISLLGGLVGILLGVLATTGVKLFLNWPMSITLSSVVVSFGVCFATGVFFGWYPARKASRLDPIEALRFE</sequence>
<reference evidence="10 11" key="1">
    <citation type="submission" date="2017-11" db="EMBL/GenBank/DDBJ databases">
        <title>Animal gut microbial communities from fecal samples from Wisconsin, USA.</title>
        <authorList>
            <person name="Neumann A."/>
        </authorList>
    </citation>
    <scope>NUCLEOTIDE SEQUENCE [LARGE SCALE GENOMIC DNA]</scope>
    <source>
        <strain evidence="10 11">UWS3</strain>
    </source>
</reference>
<keyword evidence="4 7" id="KW-1133">Transmembrane helix</keyword>